<reference evidence="4" key="1">
    <citation type="submission" date="2022-07" db="EMBL/GenBank/DDBJ databases">
        <title>Phylogenomic reconstructions and comparative analyses of Kickxellomycotina fungi.</title>
        <authorList>
            <person name="Reynolds N.K."/>
            <person name="Stajich J.E."/>
            <person name="Barry K."/>
            <person name="Grigoriev I.V."/>
            <person name="Crous P."/>
            <person name="Smith M.E."/>
        </authorList>
    </citation>
    <scope>NUCLEOTIDE SEQUENCE</scope>
    <source>
        <strain evidence="4">NRRL 1565</strain>
    </source>
</reference>
<evidence type="ECO:0000313" key="4">
    <source>
        <dbReference type="EMBL" id="KAJ2806993.1"/>
    </source>
</evidence>
<comment type="similarity">
    <text evidence="1 3">Belongs to the short-chain dehydrogenases/reductases (SDR) family.</text>
</comment>
<proteinExistence type="inferred from homology"/>
<evidence type="ECO:0000313" key="5">
    <source>
        <dbReference type="Proteomes" id="UP001140094"/>
    </source>
</evidence>
<dbReference type="PANTHER" id="PTHR44229">
    <property type="entry name" value="15-HYDROXYPROSTAGLANDIN DEHYDROGENASE [NAD(+)]"/>
    <property type="match status" value="1"/>
</dbReference>
<dbReference type="PANTHER" id="PTHR44229:SF4">
    <property type="entry name" value="15-HYDROXYPROSTAGLANDIN DEHYDROGENASE [NAD(+)]"/>
    <property type="match status" value="1"/>
</dbReference>
<accession>A0A9W8LUW9</accession>
<dbReference type="Pfam" id="PF00106">
    <property type="entry name" value="adh_short"/>
    <property type="match status" value="1"/>
</dbReference>
<dbReference type="GO" id="GO:0005737">
    <property type="term" value="C:cytoplasm"/>
    <property type="evidence" value="ECO:0007669"/>
    <property type="project" value="TreeGrafter"/>
</dbReference>
<dbReference type="SUPFAM" id="SSF51735">
    <property type="entry name" value="NAD(P)-binding Rossmann-fold domains"/>
    <property type="match status" value="1"/>
</dbReference>
<organism evidence="4 5">
    <name type="scientific">Coemansia guatemalensis</name>
    <dbReference type="NCBI Taxonomy" id="2761395"/>
    <lineage>
        <taxon>Eukaryota</taxon>
        <taxon>Fungi</taxon>
        <taxon>Fungi incertae sedis</taxon>
        <taxon>Zoopagomycota</taxon>
        <taxon>Kickxellomycotina</taxon>
        <taxon>Kickxellomycetes</taxon>
        <taxon>Kickxellales</taxon>
        <taxon>Kickxellaceae</taxon>
        <taxon>Coemansia</taxon>
    </lineage>
</organism>
<name>A0A9W8LUW9_9FUNG</name>
<dbReference type="OrthoDB" id="417891at2759"/>
<dbReference type="EMBL" id="JANBUO010000145">
    <property type="protein sequence ID" value="KAJ2806993.1"/>
    <property type="molecule type" value="Genomic_DNA"/>
</dbReference>
<dbReference type="PRINTS" id="PR00080">
    <property type="entry name" value="SDRFAMILY"/>
</dbReference>
<keyword evidence="2" id="KW-0560">Oxidoreductase</keyword>
<evidence type="ECO:0000256" key="2">
    <source>
        <dbReference type="ARBA" id="ARBA00023002"/>
    </source>
</evidence>
<keyword evidence="5" id="KW-1185">Reference proteome</keyword>
<dbReference type="PRINTS" id="PR00081">
    <property type="entry name" value="GDHRDH"/>
</dbReference>
<gene>
    <name evidence="4" type="ORF">H4R20_001463</name>
</gene>
<dbReference type="Gene3D" id="3.40.50.720">
    <property type="entry name" value="NAD(P)-binding Rossmann-like Domain"/>
    <property type="match status" value="1"/>
</dbReference>
<dbReference type="Proteomes" id="UP001140094">
    <property type="component" value="Unassembled WGS sequence"/>
</dbReference>
<dbReference type="InterPro" id="IPR002347">
    <property type="entry name" value="SDR_fam"/>
</dbReference>
<dbReference type="AlphaFoldDB" id="A0A9W8LUW9"/>
<evidence type="ECO:0000256" key="3">
    <source>
        <dbReference type="RuleBase" id="RU000363"/>
    </source>
</evidence>
<evidence type="ECO:0000256" key="1">
    <source>
        <dbReference type="ARBA" id="ARBA00006484"/>
    </source>
</evidence>
<protein>
    <submittedName>
        <fullName evidence="4">Uncharacterized protein</fullName>
    </submittedName>
</protein>
<dbReference type="GO" id="GO:0016616">
    <property type="term" value="F:oxidoreductase activity, acting on the CH-OH group of donors, NAD or NADP as acceptor"/>
    <property type="evidence" value="ECO:0007669"/>
    <property type="project" value="TreeGrafter"/>
</dbReference>
<comment type="caution">
    <text evidence="4">The sequence shown here is derived from an EMBL/GenBank/DDBJ whole genome shotgun (WGS) entry which is preliminary data.</text>
</comment>
<sequence>MQILGKLAVVTGGARGIGKRIAEVLADKGARVVVGDVLETGSQVVNEINAARGQKVSVFEQCDLSKTANVQALMARAQKEFGVPDIVINNAGVGGSFLWADPDSESLSRIIDINLKAPIEATRLAVGGFLATQRNGCVVNVSSIAAIEPLEISPVYAAAKAGLVNFTAACASLAKGTPSIHVNAVCPVFVDTAIVRDNVPNEVNAILRSYGELSVDDVVAQVIRCIEDESLAGDTIRMRANDQSTLHDGVKAGSLGFVDMLKTHATMAFNAQQEKQSPLQQPPEATSAQL</sequence>
<dbReference type="InterPro" id="IPR036291">
    <property type="entry name" value="NAD(P)-bd_dom_sf"/>
</dbReference>